<dbReference type="RefSeq" id="WP_062973048.1">
    <property type="nucleotide sequence ID" value="NZ_JAAXOS010000006.1"/>
</dbReference>
<dbReference type="EMBL" id="JAAXOS010000006">
    <property type="protein sequence ID" value="NKY27503.1"/>
    <property type="molecule type" value="Genomic_DNA"/>
</dbReference>
<reference evidence="1 2" key="1">
    <citation type="submission" date="2020-04" db="EMBL/GenBank/DDBJ databases">
        <title>MicrobeNet Type strains.</title>
        <authorList>
            <person name="Nicholson A.C."/>
        </authorList>
    </citation>
    <scope>NUCLEOTIDE SEQUENCE [LARGE SCALE GENOMIC DNA]</scope>
    <source>
        <strain evidence="1 2">DSM 44956</strain>
    </source>
</reference>
<dbReference type="SUPFAM" id="SSF109604">
    <property type="entry name" value="HD-domain/PDEase-like"/>
    <property type="match status" value="1"/>
</dbReference>
<evidence type="ECO:0000313" key="1">
    <source>
        <dbReference type="EMBL" id="NKY27503.1"/>
    </source>
</evidence>
<sequence length="250" mass="26748">MAGPTGLDWAWATRTGGALSKEQRRGLAVATARTLPAMVPNRVRIALGRRGRGKLEFAGLRLPDSKLAVAAETEAREALSPHVLNHSLRTYYFGRVLADLDGAAHDDELVYVSCLLHDLKLEHPTPGRCFAVAGGERAAAVALGAGATPERADAIGAAIATHITPGVADDLGDPGGFVSAGASVDVLGTRLAELDRVWVAELLRRHPRLEFKRHVVAAFRAEAKAMPTGRIRWLNRAGFLAMIRMSPFPE</sequence>
<name>A0A7X6R3L9_9NOCA</name>
<dbReference type="Gene3D" id="1.10.3210.10">
    <property type="entry name" value="Hypothetical protein af1432"/>
    <property type="match status" value="1"/>
</dbReference>
<keyword evidence="1" id="KW-0378">Hydrolase</keyword>
<organism evidence="1 2">
    <name type="scientific">Nocardia gamkensis</name>
    <dbReference type="NCBI Taxonomy" id="352869"/>
    <lineage>
        <taxon>Bacteria</taxon>
        <taxon>Bacillati</taxon>
        <taxon>Actinomycetota</taxon>
        <taxon>Actinomycetes</taxon>
        <taxon>Mycobacteriales</taxon>
        <taxon>Nocardiaceae</taxon>
        <taxon>Nocardia</taxon>
    </lineage>
</organism>
<gene>
    <name evidence="1" type="ORF">HGB38_14880</name>
</gene>
<dbReference type="PANTHER" id="PTHR35569">
    <property type="entry name" value="CYANAMIDE HYDRATASE DDI2-RELATED"/>
    <property type="match status" value="1"/>
</dbReference>
<protein>
    <submittedName>
        <fullName evidence="1">Phosphohydrolase</fullName>
    </submittedName>
</protein>
<dbReference type="CDD" id="cd00077">
    <property type="entry name" value="HDc"/>
    <property type="match status" value="1"/>
</dbReference>
<proteinExistence type="predicted"/>
<dbReference type="AlphaFoldDB" id="A0A7X6R3L9"/>
<comment type="caution">
    <text evidence="1">The sequence shown here is derived from an EMBL/GenBank/DDBJ whole genome shotgun (WGS) entry which is preliminary data.</text>
</comment>
<dbReference type="Proteomes" id="UP000540698">
    <property type="component" value="Unassembled WGS sequence"/>
</dbReference>
<dbReference type="GO" id="GO:0016787">
    <property type="term" value="F:hydrolase activity"/>
    <property type="evidence" value="ECO:0007669"/>
    <property type="project" value="UniProtKB-KW"/>
</dbReference>
<accession>A0A7X6R3L9</accession>
<dbReference type="PANTHER" id="PTHR35569:SF1">
    <property type="entry name" value="CYANAMIDE HYDRATASE DDI2-RELATED"/>
    <property type="match status" value="1"/>
</dbReference>
<dbReference type="InterPro" id="IPR003607">
    <property type="entry name" value="HD/PDEase_dom"/>
</dbReference>
<keyword evidence="2" id="KW-1185">Reference proteome</keyword>
<evidence type="ECO:0000313" key="2">
    <source>
        <dbReference type="Proteomes" id="UP000540698"/>
    </source>
</evidence>